<organism evidence="1 2">
    <name type="scientific">Hymenobacter saemangeumensis</name>
    <dbReference type="NCBI Taxonomy" id="1084522"/>
    <lineage>
        <taxon>Bacteria</taxon>
        <taxon>Pseudomonadati</taxon>
        <taxon>Bacteroidota</taxon>
        <taxon>Cytophagia</taxon>
        <taxon>Cytophagales</taxon>
        <taxon>Hymenobacteraceae</taxon>
        <taxon>Hymenobacter</taxon>
    </lineage>
</organism>
<name>A0ABP8IQ42_9BACT</name>
<keyword evidence="2" id="KW-1185">Reference proteome</keyword>
<protein>
    <submittedName>
        <fullName evidence="1">Uncharacterized protein</fullName>
    </submittedName>
</protein>
<sequence>MRVSVVKHYGVYFVSGPGSHVPLPQQANALQRLYLIHLALDVHYVPLTHRLFLHVAGAPLQATGCWQGETCTLSELEAANAIHIT</sequence>
<comment type="caution">
    <text evidence="1">The sequence shown here is derived from an EMBL/GenBank/DDBJ whole genome shotgun (WGS) entry which is preliminary data.</text>
</comment>
<dbReference type="EMBL" id="BAABGZ010000075">
    <property type="protein sequence ID" value="GAA4365963.1"/>
    <property type="molecule type" value="Genomic_DNA"/>
</dbReference>
<evidence type="ECO:0000313" key="2">
    <source>
        <dbReference type="Proteomes" id="UP001501153"/>
    </source>
</evidence>
<accession>A0ABP8IQ42</accession>
<dbReference type="Proteomes" id="UP001501153">
    <property type="component" value="Unassembled WGS sequence"/>
</dbReference>
<evidence type="ECO:0000313" key="1">
    <source>
        <dbReference type="EMBL" id="GAA4365963.1"/>
    </source>
</evidence>
<proteinExistence type="predicted"/>
<reference evidence="2" key="1">
    <citation type="journal article" date="2019" name="Int. J. Syst. Evol. Microbiol.">
        <title>The Global Catalogue of Microorganisms (GCM) 10K type strain sequencing project: providing services to taxonomists for standard genome sequencing and annotation.</title>
        <authorList>
            <consortium name="The Broad Institute Genomics Platform"/>
            <consortium name="The Broad Institute Genome Sequencing Center for Infectious Disease"/>
            <person name="Wu L."/>
            <person name="Ma J."/>
        </authorList>
    </citation>
    <scope>NUCLEOTIDE SEQUENCE [LARGE SCALE GENOMIC DNA]</scope>
    <source>
        <strain evidence="2">JCM 17923</strain>
    </source>
</reference>
<gene>
    <name evidence="1" type="ORF">GCM10023185_36740</name>
</gene>